<keyword evidence="4" id="KW-1185">Reference proteome</keyword>
<gene>
    <name evidence="3" type="ORF">HF685_09585</name>
</gene>
<accession>A0A6H2DM92</accession>
<evidence type="ECO:0000313" key="4">
    <source>
        <dbReference type="Proteomes" id="UP000501600"/>
    </source>
</evidence>
<dbReference type="Pfam" id="PF14258">
    <property type="entry name" value="DUF4350"/>
    <property type="match status" value="1"/>
</dbReference>
<dbReference type="KEGG" id="phao:HF685_09585"/>
<dbReference type="AlphaFoldDB" id="A0A6H2DM92"/>
<keyword evidence="1" id="KW-1133">Transmembrane helix</keyword>
<dbReference type="InterPro" id="IPR025646">
    <property type="entry name" value="DUF4350"/>
</dbReference>
<reference evidence="3 4" key="1">
    <citation type="submission" date="2020-04" db="EMBL/GenBank/DDBJ databases">
        <title>Genome sequence for Sphingorhabdus sp. strain M1.</title>
        <authorList>
            <person name="Park S.-J."/>
        </authorList>
    </citation>
    <scope>NUCLEOTIDE SEQUENCE [LARGE SCALE GENOMIC DNA]</scope>
    <source>
        <strain evidence="3 4">JK6</strain>
    </source>
</reference>
<name>A0A6H2DM92_9SPHN</name>
<protein>
    <recommendedName>
        <fullName evidence="2">DUF4350 domain-containing protein</fullName>
    </recommendedName>
</protein>
<keyword evidence="1" id="KW-0812">Transmembrane</keyword>
<feature type="domain" description="DUF4350" evidence="2">
    <location>
        <begin position="54"/>
        <end position="262"/>
    </location>
</feature>
<organism evidence="3 4">
    <name type="scientific">Parasphingorhabdus halotolerans</name>
    <dbReference type="NCBI Taxonomy" id="2725558"/>
    <lineage>
        <taxon>Bacteria</taxon>
        <taxon>Pseudomonadati</taxon>
        <taxon>Pseudomonadota</taxon>
        <taxon>Alphaproteobacteria</taxon>
        <taxon>Sphingomonadales</taxon>
        <taxon>Sphingomonadaceae</taxon>
        <taxon>Parasphingorhabdus</taxon>
    </lineage>
</organism>
<proteinExistence type="predicted"/>
<evidence type="ECO:0000256" key="1">
    <source>
        <dbReference type="SAM" id="Phobius"/>
    </source>
</evidence>
<evidence type="ECO:0000259" key="2">
    <source>
        <dbReference type="Pfam" id="PF14258"/>
    </source>
</evidence>
<dbReference type="Proteomes" id="UP000501600">
    <property type="component" value="Chromosome"/>
</dbReference>
<feature type="transmembrane region" description="Helical" evidence="1">
    <location>
        <begin position="12"/>
        <end position="31"/>
    </location>
</feature>
<sequence length="428" mass="45900">MSVQANPFKRTTIIIMVIIGFAAFVGLLYGLGAGNRLTSANDGQAHGASYSFAGYKALAEIIEQTGTKVQYSRSPAGNDNAGLLILTPAAYANAEDLAEVVHNRSYIGPTLIILPKWYIGPLPGLKQGWAAKGGTVEPDTNTALLADLVDAEIKIDEKRKKAGTLLSLSAVAKQVKAPDTPVTIKGDYLRTITRDRTSGRALAAYIDDGGVYAQLDSLDESRITDEDEIDASYFPVVVVADADLMNNAGMADKQTARHAIALIEAASTGSEETVTFDLTFNGLGSSENLLTLAFEPPFLSATICLIVAAIAAAWMAFNRFGPPLRERRSIDYGKTALVNNSAGFIGRMQREYLVAEPYAEMIRAQAAEAIGLRAGADDALVNEKLDQLGEVDGDRFSALYQALRRTQNRNEVADAAAALFNWKKEKIG</sequence>
<dbReference type="EMBL" id="CP051217">
    <property type="protein sequence ID" value="QJB69500.1"/>
    <property type="molecule type" value="Genomic_DNA"/>
</dbReference>
<evidence type="ECO:0000313" key="3">
    <source>
        <dbReference type="EMBL" id="QJB69500.1"/>
    </source>
</evidence>
<feature type="transmembrane region" description="Helical" evidence="1">
    <location>
        <begin position="298"/>
        <end position="317"/>
    </location>
</feature>
<dbReference type="RefSeq" id="WP_168819583.1">
    <property type="nucleotide sequence ID" value="NZ_CP051217.1"/>
</dbReference>
<keyword evidence="1" id="KW-0472">Membrane</keyword>